<reference evidence="1" key="1">
    <citation type="submission" date="2017-05" db="UniProtKB">
        <authorList>
            <consortium name="EnsemblMetazoa"/>
        </authorList>
    </citation>
    <scope>IDENTIFICATION</scope>
</reference>
<proteinExistence type="predicted"/>
<sequence length="212" mass="24478">MDRKISLVAEHIPGLQNQAADQKSRKQPDRWDWKLNPMIFNRLNQIWGCLTLNLFATRNTTQLDKFFSWKLDLQAEGTDAFLQQWEELAFANPQWLLIPRTLSEVRIQRATIILVALVWKSQAWYPVLLSLLFDHPRSIPPQASNVIQTDQIPPPIRGQDIQLATWPISGDPTKLARYQRMLQDWLWLPGIQSHNPPTLTFSEVGALVYSTG</sequence>
<protein>
    <submittedName>
        <fullName evidence="1">Uncharacterized protein</fullName>
    </submittedName>
</protein>
<dbReference type="PANTHER" id="PTHR33050">
    <property type="entry name" value="REVERSE TRANSCRIPTASE DOMAIN-CONTAINING PROTEIN"/>
    <property type="match status" value="1"/>
</dbReference>
<dbReference type="AlphaFoldDB" id="A0A1X7UJP0"/>
<evidence type="ECO:0000313" key="1">
    <source>
        <dbReference type="EnsemblMetazoa" id="Aqu2.1.27708_001"/>
    </source>
</evidence>
<organism evidence="1">
    <name type="scientific">Amphimedon queenslandica</name>
    <name type="common">Sponge</name>
    <dbReference type="NCBI Taxonomy" id="400682"/>
    <lineage>
        <taxon>Eukaryota</taxon>
        <taxon>Metazoa</taxon>
        <taxon>Porifera</taxon>
        <taxon>Demospongiae</taxon>
        <taxon>Heteroscleromorpha</taxon>
        <taxon>Haplosclerida</taxon>
        <taxon>Niphatidae</taxon>
        <taxon>Amphimedon</taxon>
    </lineage>
</organism>
<dbReference type="EnsemblMetazoa" id="Aqu2.1.27708_001">
    <property type="protein sequence ID" value="Aqu2.1.27708_001"/>
    <property type="gene ID" value="Aqu2.1.27708"/>
</dbReference>
<dbReference type="OrthoDB" id="2371919at2759"/>
<name>A0A1X7UJP0_AMPQE</name>
<dbReference type="PANTHER" id="PTHR33050:SF7">
    <property type="entry name" value="RIBONUCLEASE H"/>
    <property type="match status" value="1"/>
</dbReference>
<dbReference type="InterPro" id="IPR052055">
    <property type="entry name" value="Hepadnavirus_pol/RT"/>
</dbReference>
<accession>A0A1X7UJP0</accession>
<dbReference type="InParanoid" id="A0A1X7UJP0"/>